<accession>A0A0D7A0Y0</accession>
<evidence type="ECO:0000259" key="1">
    <source>
        <dbReference type="Pfam" id="PF07992"/>
    </source>
</evidence>
<dbReference type="Proteomes" id="UP000054144">
    <property type="component" value="Unassembled WGS sequence"/>
</dbReference>
<dbReference type="Gene3D" id="3.50.50.100">
    <property type="match status" value="1"/>
</dbReference>
<evidence type="ECO:0000313" key="2">
    <source>
        <dbReference type="EMBL" id="KIY44453.1"/>
    </source>
</evidence>
<evidence type="ECO:0000313" key="3">
    <source>
        <dbReference type="Proteomes" id="UP000054144"/>
    </source>
</evidence>
<organism evidence="2 3">
    <name type="scientific">Fistulina hepatica ATCC 64428</name>
    <dbReference type="NCBI Taxonomy" id="1128425"/>
    <lineage>
        <taxon>Eukaryota</taxon>
        <taxon>Fungi</taxon>
        <taxon>Dikarya</taxon>
        <taxon>Basidiomycota</taxon>
        <taxon>Agaricomycotina</taxon>
        <taxon>Agaricomycetes</taxon>
        <taxon>Agaricomycetidae</taxon>
        <taxon>Agaricales</taxon>
        <taxon>Fistulinaceae</taxon>
        <taxon>Fistulina</taxon>
    </lineage>
</organism>
<dbReference type="GO" id="GO:0050660">
    <property type="term" value="F:flavin adenine dinucleotide binding"/>
    <property type="evidence" value="ECO:0007669"/>
    <property type="project" value="TreeGrafter"/>
</dbReference>
<gene>
    <name evidence="2" type="ORF">FISHEDRAFT_51579</name>
</gene>
<dbReference type="GO" id="GO:0005737">
    <property type="term" value="C:cytoplasm"/>
    <property type="evidence" value="ECO:0007669"/>
    <property type="project" value="TreeGrafter"/>
</dbReference>
<dbReference type="EMBL" id="KN882092">
    <property type="protein sequence ID" value="KIY44453.1"/>
    <property type="molecule type" value="Genomic_DNA"/>
</dbReference>
<sequence>MLRICPSTLFVHLFCLHADSPSLRGLPLAQTGHRAVNLLANSLPKGWRVVAIERNTHFNHLYAFCRVSVLPGHEYKPFIPYTNIFRDPSPSDVLLPSNSQVIDRPPHSFVHATVTRLEAHRVFFRRLDNSDEPESCVTTEESIEFNYCIYALGSSLPDPINIWSSLKSSTAGVQRGLKSEGCAWLRAEQARIAAAGSICIIGGGALGVQYASDIADIFPGQKRVTLIHSRPQLLPLFTSDDGENWMHNHASRSLRDLGVDLILGARVDLTGVNPGVMDKNRLITVTVAATGARCTLICTGQKPNTRILAQLAPDSDVVGPAEPTFSPYPHIFVVGDSADAFGAMKAGHTAWSQAGLACHNILKLISAEESADVDAVELEEYQTQPPQIKVSLGLTHAIYQTLSGCGHQGAHECDPCLNTHLMWTRRGLSNEDMTV</sequence>
<dbReference type="Pfam" id="PF07992">
    <property type="entry name" value="Pyr_redox_2"/>
    <property type="match status" value="1"/>
</dbReference>
<feature type="domain" description="FAD/NAD(P)-binding" evidence="1">
    <location>
        <begin position="131"/>
        <end position="354"/>
    </location>
</feature>
<dbReference type="GO" id="GO:0004174">
    <property type="term" value="F:electron-transferring-flavoprotein dehydrogenase activity"/>
    <property type="evidence" value="ECO:0007669"/>
    <property type="project" value="TreeGrafter"/>
</dbReference>
<dbReference type="PRINTS" id="PR00368">
    <property type="entry name" value="FADPNR"/>
</dbReference>
<dbReference type="InterPro" id="IPR023753">
    <property type="entry name" value="FAD/NAD-binding_dom"/>
</dbReference>
<dbReference type="OrthoDB" id="202203at2759"/>
<name>A0A0D7A0Y0_9AGAR</name>
<dbReference type="InterPro" id="IPR036188">
    <property type="entry name" value="FAD/NAD-bd_sf"/>
</dbReference>
<dbReference type="PANTHER" id="PTHR43735:SF2">
    <property type="entry name" value="FE-REGULATED PROTEIN 8"/>
    <property type="match status" value="1"/>
</dbReference>
<proteinExistence type="predicted"/>
<dbReference type="PANTHER" id="PTHR43735">
    <property type="entry name" value="APOPTOSIS-INDUCING FACTOR 1"/>
    <property type="match status" value="1"/>
</dbReference>
<keyword evidence="3" id="KW-1185">Reference proteome</keyword>
<protein>
    <recommendedName>
        <fullName evidence="1">FAD/NAD(P)-binding domain-containing protein</fullName>
    </recommendedName>
</protein>
<dbReference type="AlphaFoldDB" id="A0A0D7A0Y0"/>
<dbReference type="SUPFAM" id="SSF51905">
    <property type="entry name" value="FAD/NAD(P)-binding domain"/>
    <property type="match status" value="1"/>
</dbReference>
<reference evidence="2 3" key="1">
    <citation type="journal article" date="2015" name="Fungal Genet. Biol.">
        <title>Evolution of novel wood decay mechanisms in Agaricales revealed by the genome sequences of Fistulina hepatica and Cylindrobasidium torrendii.</title>
        <authorList>
            <person name="Floudas D."/>
            <person name="Held B.W."/>
            <person name="Riley R."/>
            <person name="Nagy L.G."/>
            <person name="Koehler G."/>
            <person name="Ransdell A.S."/>
            <person name="Younus H."/>
            <person name="Chow J."/>
            <person name="Chiniquy J."/>
            <person name="Lipzen A."/>
            <person name="Tritt A."/>
            <person name="Sun H."/>
            <person name="Haridas S."/>
            <person name="LaButti K."/>
            <person name="Ohm R.A."/>
            <person name="Kues U."/>
            <person name="Blanchette R.A."/>
            <person name="Grigoriev I.V."/>
            <person name="Minto R.E."/>
            <person name="Hibbett D.S."/>
        </authorList>
    </citation>
    <scope>NUCLEOTIDE SEQUENCE [LARGE SCALE GENOMIC DNA]</scope>
    <source>
        <strain evidence="2 3">ATCC 64428</strain>
    </source>
</reference>